<evidence type="ECO:0000256" key="1">
    <source>
        <dbReference type="ARBA" id="ARBA00008635"/>
    </source>
</evidence>
<reference evidence="5" key="1">
    <citation type="submission" date="2020-08" db="EMBL/GenBank/DDBJ databases">
        <title>Lacibacter sp. S13-6-6 genome sequencing.</title>
        <authorList>
            <person name="Jin L."/>
        </authorList>
    </citation>
    <scope>NUCLEOTIDE SEQUENCE [LARGE SCALE GENOMIC DNA]</scope>
    <source>
        <strain evidence="5">S13-6-6</strain>
    </source>
</reference>
<feature type="binding site" evidence="3">
    <location>
        <position position="137"/>
    </location>
    <ligand>
        <name>a divalent metal cation</name>
        <dbReference type="ChEBI" id="CHEBI:60240"/>
    </ligand>
</feature>
<dbReference type="AlphaFoldDB" id="A0A7G5XCB2"/>
<evidence type="ECO:0000313" key="5">
    <source>
        <dbReference type="Proteomes" id="UP000515344"/>
    </source>
</evidence>
<sequence length="166" mass="19186">MTFTESFLNELNQEAVTTRKMLERVPADLFHWQPHQKSMTLKQLATHVAELPTWINLVINTKELDFEANPYQSVPLSSEQELLAYFEQSLTEGQEALANATDEQLTDRWVLRSGETIYSNELKRDFLRQCFCQVVHHRAQLGVYLRLLDIPIPGSYGPSADEQNFN</sequence>
<accession>A0A7G5XCB2</accession>
<dbReference type="InterPro" id="IPR007837">
    <property type="entry name" value="DinB"/>
</dbReference>
<dbReference type="GO" id="GO:0046872">
    <property type="term" value="F:metal ion binding"/>
    <property type="evidence" value="ECO:0007669"/>
    <property type="project" value="UniProtKB-KW"/>
</dbReference>
<protein>
    <submittedName>
        <fullName evidence="4">DinB family protein</fullName>
    </submittedName>
</protein>
<dbReference type="InterPro" id="IPR034660">
    <property type="entry name" value="DinB/YfiT-like"/>
</dbReference>
<dbReference type="Pfam" id="PF05163">
    <property type="entry name" value="DinB"/>
    <property type="match status" value="1"/>
</dbReference>
<dbReference type="RefSeq" id="WP_182801380.1">
    <property type="nucleotide sequence ID" value="NZ_CP060007.1"/>
</dbReference>
<organism evidence="4 5">
    <name type="scientific">Lacibacter sediminis</name>
    <dbReference type="NCBI Taxonomy" id="2760713"/>
    <lineage>
        <taxon>Bacteria</taxon>
        <taxon>Pseudomonadati</taxon>
        <taxon>Bacteroidota</taxon>
        <taxon>Chitinophagia</taxon>
        <taxon>Chitinophagales</taxon>
        <taxon>Chitinophagaceae</taxon>
        <taxon>Lacibacter</taxon>
    </lineage>
</organism>
<dbReference type="Proteomes" id="UP000515344">
    <property type="component" value="Chromosome"/>
</dbReference>
<dbReference type="KEGG" id="lacs:H4075_13600"/>
<keyword evidence="5" id="KW-1185">Reference proteome</keyword>
<name>A0A7G5XCB2_9BACT</name>
<feature type="binding site" evidence="3">
    <location>
        <position position="47"/>
    </location>
    <ligand>
        <name>a divalent metal cation</name>
        <dbReference type="ChEBI" id="CHEBI:60240"/>
    </ligand>
</feature>
<keyword evidence="2 3" id="KW-0479">Metal-binding</keyword>
<comment type="similarity">
    <text evidence="1">Belongs to the DinB family.</text>
</comment>
<proteinExistence type="inferred from homology"/>
<evidence type="ECO:0000256" key="3">
    <source>
        <dbReference type="PIRSR" id="PIRSR607837-1"/>
    </source>
</evidence>
<gene>
    <name evidence="4" type="ORF">H4075_13600</name>
</gene>
<dbReference type="SUPFAM" id="SSF109854">
    <property type="entry name" value="DinB/YfiT-like putative metalloenzymes"/>
    <property type="match status" value="1"/>
</dbReference>
<dbReference type="EMBL" id="CP060007">
    <property type="protein sequence ID" value="QNA43115.1"/>
    <property type="molecule type" value="Genomic_DNA"/>
</dbReference>
<evidence type="ECO:0000313" key="4">
    <source>
        <dbReference type="EMBL" id="QNA43115.1"/>
    </source>
</evidence>
<evidence type="ECO:0000256" key="2">
    <source>
        <dbReference type="ARBA" id="ARBA00022723"/>
    </source>
</evidence>
<dbReference type="Gene3D" id="1.20.120.450">
    <property type="entry name" value="dinb family like domain"/>
    <property type="match status" value="1"/>
</dbReference>